<feature type="transmembrane region" description="Helical" evidence="1">
    <location>
        <begin position="59"/>
        <end position="79"/>
    </location>
</feature>
<evidence type="ECO:0000313" key="4">
    <source>
        <dbReference type="EMBL" id="CAL6081903.1"/>
    </source>
</evidence>
<evidence type="ECO:0000313" key="5">
    <source>
        <dbReference type="EMBL" id="CAL6081904.1"/>
    </source>
</evidence>
<keyword evidence="6" id="KW-1185">Reference proteome</keyword>
<dbReference type="EMBL" id="CATOUU010000145">
    <property type="protein sequence ID" value="CAI9917959.1"/>
    <property type="molecule type" value="Genomic_DNA"/>
</dbReference>
<proteinExistence type="predicted"/>
<dbReference type="Proteomes" id="UP001642409">
    <property type="component" value="Unassembled WGS sequence"/>
</dbReference>
<accession>A0AA86NEC0</accession>
<evidence type="ECO:0000313" key="2">
    <source>
        <dbReference type="EMBL" id="CAI9917959.1"/>
    </source>
</evidence>
<dbReference type="AlphaFoldDB" id="A0AA86NEC0"/>
<evidence type="ECO:0000313" key="3">
    <source>
        <dbReference type="EMBL" id="CAI9917960.1"/>
    </source>
</evidence>
<reference evidence="3" key="1">
    <citation type="submission" date="2023-06" db="EMBL/GenBank/DDBJ databases">
        <authorList>
            <person name="Kurt Z."/>
        </authorList>
    </citation>
    <scope>NUCLEOTIDE SEQUENCE</scope>
</reference>
<sequence length="157" mass="18564">MERKYSAQLRSWFYMRRPDTIVNRYFDLSKQIQYQLDEMFEFCGDSQLCSTVRRVTVKIVRVLLFQLILVIWLFQLQLYEPSPKAYVDENFLQQKSQTASAPQSATLRNIVASTTQRQIILPASQLMHDKCTKYFCQKTFLVQVLSDQVSSKWINNT</sequence>
<evidence type="ECO:0000313" key="6">
    <source>
        <dbReference type="Proteomes" id="UP001642409"/>
    </source>
</evidence>
<name>A0AA86NEC0_9EUKA</name>
<keyword evidence="1" id="KW-0812">Transmembrane</keyword>
<dbReference type="EMBL" id="CATOUU010000145">
    <property type="protein sequence ID" value="CAI9917960.1"/>
    <property type="molecule type" value="Genomic_DNA"/>
</dbReference>
<dbReference type="EMBL" id="CAXDID020000357">
    <property type="protein sequence ID" value="CAL6081903.1"/>
    <property type="molecule type" value="Genomic_DNA"/>
</dbReference>
<comment type="caution">
    <text evidence="3">The sequence shown here is derived from an EMBL/GenBank/DDBJ whole genome shotgun (WGS) entry which is preliminary data.</text>
</comment>
<keyword evidence="1" id="KW-0472">Membrane</keyword>
<evidence type="ECO:0000256" key="1">
    <source>
        <dbReference type="SAM" id="Phobius"/>
    </source>
</evidence>
<gene>
    <name evidence="2" type="ORF">HINF_LOCUS5604</name>
    <name evidence="3" type="ORF">HINF_LOCUS5605</name>
    <name evidence="4" type="ORF">HINF_LOCUS60695</name>
    <name evidence="5" type="ORF">HINF_LOCUS60696</name>
</gene>
<organism evidence="3">
    <name type="scientific">Hexamita inflata</name>
    <dbReference type="NCBI Taxonomy" id="28002"/>
    <lineage>
        <taxon>Eukaryota</taxon>
        <taxon>Metamonada</taxon>
        <taxon>Diplomonadida</taxon>
        <taxon>Hexamitidae</taxon>
        <taxon>Hexamitinae</taxon>
        <taxon>Hexamita</taxon>
    </lineage>
</organism>
<protein>
    <submittedName>
        <fullName evidence="4">Hypothetical_protein</fullName>
    </submittedName>
</protein>
<reference evidence="4 6" key="2">
    <citation type="submission" date="2024-07" db="EMBL/GenBank/DDBJ databases">
        <authorList>
            <person name="Akdeniz Z."/>
        </authorList>
    </citation>
    <scope>NUCLEOTIDE SEQUENCE [LARGE SCALE GENOMIC DNA]</scope>
</reference>
<dbReference type="EMBL" id="CAXDID020000357">
    <property type="protein sequence ID" value="CAL6081904.1"/>
    <property type="molecule type" value="Genomic_DNA"/>
</dbReference>
<keyword evidence="1" id="KW-1133">Transmembrane helix</keyword>